<dbReference type="PROSITE" id="PS50104">
    <property type="entry name" value="TIR"/>
    <property type="match status" value="1"/>
</dbReference>
<dbReference type="InterPro" id="IPR035897">
    <property type="entry name" value="Toll_tir_struct_dom_sf"/>
</dbReference>
<dbReference type="InterPro" id="IPR016024">
    <property type="entry name" value="ARM-type_fold"/>
</dbReference>
<reference evidence="2" key="1">
    <citation type="submission" date="2021-02" db="EMBL/GenBank/DDBJ databases">
        <authorList>
            <person name="Nowell W R."/>
        </authorList>
    </citation>
    <scope>NUCLEOTIDE SEQUENCE</scope>
</reference>
<feature type="non-terminal residue" evidence="2">
    <location>
        <position position="1"/>
    </location>
</feature>
<comment type="caution">
    <text evidence="2">The sequence shown here is derived from an EMBL/GenBank/DDBJ whole genome shotgun (WGS) entry which is preliminary data.</text>
</comment>
<accession>A0A816F1I3</accession>
<proteinExistence type="predicted"/>
<evidence type="ECO:0000259" key="1">
    <source>
        <dbReference type="PROSITE" id="PS50104"/>
    </source>
</evidence>
<dbReference type="EMBL" id="CAJNOR010010428">
    <property type="protein sequence ID" value="CAF1653734.1"/>
    <property type="molecule type" value="Genomic_DNA"/>
</dbReference>
<organism evidence="2 3">
    <name type="scientific">Adineta ricciae</name>
    <name type="common">Rotifer</name>
    <dbReference type="NCBI Taxonomy" id="249248"/>
    <lineage>
        <taxon>Eukaryota</taxon>
        <taxon>Metazoa</taxon>
        <taxon>Spiralia</taxon>
        <taxon>Gnathifera</taxon>
        <taxon>Rotifera</taxon>
        <taxon>Eurotatoria</taxon>
        <taxon>Bdelloidea</taxon>
        <taxon>Adinetida</taxon>
        <taxon>Adinetidae</taxon>
        <taxon>Adineta</taxon>
    </lineage>
</organism>
<dbReference type="InterPro" id="IPR000157">
    <property type="entry name" value="TIR_dom"/>
</dbReference>
<dbReference type="SMART" id="SM00255">
    <property type="entry name" value="TIR"/>
    <property type="match status" value="1"/>
</dbReference>
<name>A0A816F1I3_ADIRI</name>
<evidence type="ECO:0000313" key="2">
    <source>
        <dbReference type="EMBL" id="CAF1653734.1"/>
    </source>
</evidence>
<dbReference type="SUPFAM" id="SSF48371">
    <property type="entry name" value="ARM repeat"/>
    <property type="match status" value="1"/>
</dbReference>
<dbReference type="InterPro" id="IPR011989">
    <property type="entry name" value="ARM-like"/>
</dbReference>
<dbReference type="Gene3D" id="1.25.10.10">
    <property type="entry name" value="Leucine-rich Repeat Variant"/>
    <property type="match status" value="1"/>
</dbReference>
<dbReference type="Gene3D" id="3.40.50.10140">
    <property type="entry name" value="Toll/interleukin-1 receptor homology (TIR) domain"/>
    <property type="match status" value="1"/>
</dbReference>
<feature type="domain" description="TIR" evidence="1">
    <location>
        <begin position="368"/>
        <end position="504"/>
    </location>
</feature>
<dbReference type="PANTHER" id="PTHR46270:SF2">
    <property type="entry name" value="TIR DOMAIN-CONTAINING PROTEIN"/>
    <property type="match status" value="1"/>
</dbReference>
<evidence type="ECO:0000313" key="3">
    <source>
        <dbReference type="Proteomes" id="UP000663828"/>
    </source>
</evidence>
<keyword evidence="3" id="KW-1185">Reference proteome</keyword>
<protein>
    <recommendedName>
        <fullName evidence="1">TIR domain-containing protein</fullName>
    </recommendedName>
</protein>
<dbReference type="Proteomes" id="UP000663828">
    <property type="component" value="Unassembled WGS sequence"/>
</dbReference>
<gene>
    <name evidence="2" type="ORF">XAT740_LOCUS55505</name>
</gene>
<dbReference type="GO" id="GO:0007165">
    <property type="term" value="P:signal transduction"/>
    <property type="evidence" value="ECO:0007669"/>
    <property type="project" value="InterPro"/>
</dbReference>
<dbReference type="SUPFAM" id="SSF52200">
    <property type="entry name" value="Toll/Interleukin receptor TIR domain"/>
    <property type="match status" value="1"/>
</dbReference>
<dbReference type="Pfam" id="PF13676">
    <property type="entry name" value="TIR_2"/>
    <property type="match status" value="1"/>
</dbReference>
<dbReference type="PANTHER" id="PTHR46270">
    <property type="entry name" value="ARMADILLO-TYPE FOLD-RELATED"/>
    <property type="match status" value="1"/>
</dbReference>
<sequence length="527" mass="60963">MARYTEFSVYLTVAIDQVCSSQYKEMFEIVAKDPPDDFTTIQRALLRDYPNLITWYDGDQRQKIIEKIRRCHLKWFDNWLTQYNTGRPPYIKWKSTMVTVVLHLTNSLFRLDMGDGITSDESYKEFQQIADTIKHILVSVNESNPISIDENAMPFVHMLLQILFYFSVDNDLAVYLKSLELVNLMNDLLRTSNNDNEVSLHAYRILAVILAEEDLKQLQNSDRIATVFIDFIKDTINGGISHESRLHNILRSLKVLVQHEQIREELIKQNGPSFFLRCVIEEEFNLLKAKLPALEIILALAFNKDFSILLKDNINFMNCIRQLASSSEQAVQRVATALIWKLEKDTEIVGKKIEDQPSVSSETITSRKQYDIMISYSHNDKELCHEILKSLEKDNFKVWIDSRLMHGATFDAMAKAIENSEFIFVCMSDTYKQSSFCEMEASYAIKRQCRIIPLVMKPNYKADGWLGVLTSLFIHIDFPKLGFNRAYEELKRQIQLIRNTASSSSVIKQDDLHHNPAPAIENSVSLL</sequence>
<dbReference type="AlphaFoldDB" id="A0A816F1I3"/>